<dbReference type="PANTHER" id="PTHR22743:SF165">
    <property type="entry name" value="BTB AND MATH DOMAIN CONTAINING-RELATED"/>
    <property type="match status" value="1"/>
</dbReference>
<dbReference type="PROSITE" id="PS50097">
    <property type="entry name" value="BTB"/>
    <property type="match status" value="1"/>
</dbReference>
<evidence type="ECO:0000313" key="4">
    <source>
        <dbReference type="EMBL" id="PIC47945.1"/>
    </source>
</evidence>
<evidence type="ECO:0000256" key="1">
    <source>
        <dbReference type="SAM" id="Coils"/>
    </source>
</evidence>
<dbReference type="InterPro" id="IPR011333">
    <property type="entry name" value="SKP1/BTB/POZ_sf"/>
</dbReference>
<keyword evidence="1" id="KW-0175">Coiled coil</keyword>
<comment type="caution">
    <text evidence="4">The sequence shown here is derived from an EMBL/GenBank/DDBJ whole genome shotgun (WGS) entry which is preliminary data.</text>
</comment>
<dbReference type="Gene3D" id="2.60.210.10">
    <property type="entry name" value="Apoptosis, Tumor Necrosis Factor Receptor Associated Protein 2, Chain A"/>
    <property type="match status" value="1"/>
</dbReference>
<dbReference type="SUPFAM" id="SSF49599">
    <property type="entry name" value="TRAF domain-like"/>
    <property type="match status" value="1"/>
</dbReference>
<dbReference type="InterPro" id="IPR002083">
    <property type="entry name" value="MATH/TRAF_dom"/>
</dbReference>
<evidence type="ECO:0000313" key="5">
    <source>
        <dbReference type="Proteomes" id="UP000230233"/>
    </source>
</evidence>
<feature type="coiled-coil region" evidence="1">
    <location>
        <begin position="3"/>
        <end position="34"/>
    </location>
</feature>
<dbReference type="Gene3D" id="3.30.710.10">
    <property type="entry name" value="Potassium Channel Kv1.1, Chain A"/>
    <property type="match status" value="1"/>
</dbReference>
<protein>
    <recommendedName>
        <fullName evidence="6">BTB domain-containing protein</fullName>
    </recommendedName>
</protein>
<dbReference type="PANTHER" id="PTHR22743">
    <property type="entry name" value="MEPRIN/TRAF-LIKE MATH FAMILY-C.ELEGANS"/>
    <property type="match status" value="1"/>
</dbReference>
<evidence type="ECO:0000259" key="3">
    <source>
        <dbReference type="PROSITE" id="PS50144"/>
    </source>
</evidence>
<dbReference type="Proteomes" id="UP000230233">
    <property type="component" value="Chromosome II"/>
</dbReference>
<dbReference type="OrthoDB" id="45365at2759"/>
<dbReference type="CDD" id="cd00121">
    <property type="entry name" value="MATH"/>
    <property type="match status" value="1"/>
</dbReference>
<name>A0A2G5V828_9PELO</name>
<reference evidence="5" key="1">
    <citation type="submission" date="2017-10" db="EMBL/GenBank/DDBJ databases">
        <title>Rapid genome shrinkage in a self-fertile nematode reveals novel sperm competition proteins.</title>
        <authorList>
            <person name="Yin D."/>
            <person name="Schwarz E.M."/>
            <person name="Thomas C.G."/>
            <person name="Felde R.L."/>
            <person name="Korf I.F."/>
            <person name="Cutter A.D."/>
            <person name="Schartner C.M."/>
            <person name="Ralston E.J."/>
            <person name="Meyer B.J."/>
            <person name="Haag E.S."/>
        </authorList>
    </citation>
    <scope>NUCLEOTIDE SEQUENCE [LARGE SCALE GENOMIC DNA]</scope>
    <source>
        <strain evidence="5">JU1422</strain>
    </source>
</reference>
<proteinExistence type="predicted"/>
<evidence type="ECO:0008006" key="6">
    <source>
        <dbReference type="Google" id="ProtNLM"/>
    </source>
</evidence>
<dbReference type="AlphaFoldDB" id="A0A2G5V828"/>
<dbReference type="InterPro" id="IPR008974">
    <property type="entry name" value="TRAF-like"/>
</dbReference>
<gene>
    <name evidence="4" type="primary">Cnig_chr_II.g7111</name>
    <name evidence="4" type="ORF">B9Z55_007111</name>
</gene>
<keyword evidence="5" id="KW-1185">Reference proteome</keyword>
<dbReference type="EMBL" id="PDUG01000002">
    <property type="protein sequence ID" value="PIC47945.1"/>
    <property type="molecule type" value="Genomic_DNA"/>
</dbReference>
<sequence length="371" mass="42938">MNMNRILEELEFMKDESEKTRRSQNLKFDDIEEELQSIKKSVLKISKTQDDEKKLREKSIVQNQNNGKIDSGKRFLLKHVFENVSDLGEGKAVNSENEDHFNLKWCMAIERNGSHLAFHVFLDPIDTDVEDEWSVKTKLEFKMIGKNNKRVIKTDEYCFEVTDDDGYGIFLEWEDINDYLIDDNLTAEIEVEILEISGFGRQKLRNFDESQKDVSDVILVVQDTKFYLSRMYLASQSSYFKTLFLGKFSESRKSEIPLTGIDSNDFQCFLEVLYGENAIDESTVEGILLVGDFYDTSIVTRKCQEFLLEESEKNLKKKLQLSTQYRLKSLEDQCLSKINSIDDVKEFLPGDLSDLDSSVAHKILQICVSSA</sequence>
<dbReference type="SUPFAM" id="SSF54695">
    <property type="entry name" value="POZ domain"/>
    <property type="match status" value="1"/>
</dbReference>
<dbReference type="InterPro" id="IPR000210">
    <property type="entry name" value="BTB/POZ_dom"/>
</dbReference>
<dbReference type="CDD" id="cd18186">
    <property type="entry name" value="BTB_POZ_ZBTB_KLHL-like"/>
    <property type="match status" value="1"/>
</dbReference>
<feature type="domain" description="MATH" evidence="3">
    <location>
        <begin position="74"/>
        <end position="191"/>
    </location>
</feature>
<feature type="domain" description="BTB" evidence="2">
    <location>
        <begin position="215"/>
        <end position="274"/>
    </location>
</feature>
<organism evidence="4 5">
    <name type="scientific">Caenorhabditis nigoni</name>
    <dbReference type="NCBI Taxonomy" id="1611254"/>
    <lineage>
        <taxon>Eukaryota</taxon>
        <taxon>Metazoa</taxon>
        <taxon>Ecdysozoa</taxon>
        <taxon>Nematoda</taxon>
        <taxon>Chromadorea</taxon>
        <taxon>Rhabditida</taxon>
        <taxon>Rhabditina</taxon>
        <taxon>Rhabditomorpha</taxon>
        <taxon>Rhabditoidea</taxon>
        <taxon>Rhabditidae</taxon>
        <taxon>Peloderinae</taxon>
        <taxon>Caenorhabditis</taxon>
    </lineage>
</organism>
<dbReference type="SMART" id="SM00061">
    <property type="entry name" value="MATH"/>
    <property type="match status" value="1"/>
</dbReference>
<accession>A0A2G5V828</accession>
<dbReference type="PROSITE" id="PS50144">
    <property type="entry name" value="MATH"/>
    <property type="match status" value="1"/>
</dbReference>
<dbReference type="InterPro" id="IPR052664">
    <property type="entry name" value="BTB-MATH_domain_protein"/>
</dbReference>
<dbReference type="SMART" id="SM00225">
    <property type="entry name" value="BTB"/>
    <property type="match status" value="1"/>
</dbReference>
<dbReference type="Pfam" id="PF00917">
    <property type="entry name" value="MATH"/>
    <property type="match status" value="1"/>
</dbReference>
<dbReference type="Pfam" id="PF00651">
    <property type="entry name" value="BTB"/>
    <property type="match status" value="1"/>
</dbReference>
<evidence type="ECO:0000259" key="2">
    <source>
        <dbReference type="PROSITE" id="PS50097"/>
    </source>
</evidence>